<sequence>MEKPQKEKAFSTEDITAIIKEVVEGAIGDADYTHTKSPGWNNAIVEGCLKKLKDKNKSCKYVVTCVIMQKKGAGFYAGTSVYWDNENDGK</sequence>
<protein>
    <submittedName>
        <fullName evidence="1">Uncharacterized protein</fullName>
    </submittedName>
</protein>
<evidence type="ECO:0000313" key="2">
    <source>
        <dbReference type="Proteomes" id="UP000717996"/>
    </source>
</evidence>
<reference evidence="1" key="1">
    <citation type="journal article" date="2020" name="Microb. Genom.">
        <title>Genetic diversity of clinical and environmental Mucorales isolates obtained from an investigation of mucormycosis cases among solid organ transplant recipients.</title>
        <authorList>
            <person name="Nguyen M.H."/>
            <person name="Kaul D."/>
            <person name="Muto C."/>
            <person name="Cheng S.J."/>
            <person name="Richter R.A."/>
            <person name="Bruno V.M."/>
            <person name="Liu G."/>
            <person name="Beyhan S."/>
            <person name="Sundermann A.J."/>
            <person name="Mounaud S."/>
            <person name="Pasculle A.W."/>
            <person name="Nierman W.C."/>
            <person name="Driscoll E."/>
            <person name="Cumbie R."/>
            <person name="Clancy C.J."/>
            <person name="Dupont C.L."/>
        </authorList>
    </citation>
    <scope>NUCLEOTIDE SEQUENCE</scope>
    <source>
        <strain evidence="1">GL16</strain>
    </source>
</reference>
<dbReference type="EMBL" id="JAANIT010000452">
    <property type="protein sequence ID" value="KAG1547585.1"/>
    <property type="molecule type" value="Genomic_DNA"/>
</dbReference>
<dbReference type="Proteomes" id="UP000717996">
    <property type="component" value="Unassembled WGS sequence"/>
</dbReference>
<accession>A0A9P6YGV9</accession>
<dbReference type="OMA" id="VNQWTSA"/>
<gene>
    <name evidence="1" type="ORF">G6F51_004175</name>
</gene>
<organism evidence="1 2">
    <name type="scientific">Rhizopus oryzae</name>
    <name type="common">Mucormycosis agent</name>
    <name type="synonym">Rhizopus arrhizus var. delemar</name>
    <dbReference type="NCBI Taxonomy" id="64495"/>
    <lineage>
        <taxon>Eukaryota</taxon>
        <taxon>Fungi</taxon>
        <taxon>Fungi incertae sedis</taxon>
        <taxon>Mucoromycota</taxon>
        <taxon>Mucoromycotina</taxon>
        <taxon>Mucoromycetes</taxon>
        <taxon>Mucorales</taxon>
        <taxon>Mucorineae</taxon>
        <taxon>Rhizopodaceae</taxon>
        <taxon>Rhizopus</taxon>
    </lineage>
</organism>
<dbReference type="AlphaFoldDB" id="A0A9P6YGV9"/>
<dbReference type="GO" id="GO:0005868">
    <property type="term" value="C:cytoplasmic dynein complex"/>
    <property type="evidence" value="ECO:0007669"/>
    <property type="project" value="TreeGrafter"/>
</dbReference>
<dbReference type="GO" id="GO:0005737">
    <property type="term" value="C:cytoplasm"/>
    <property type="evidence" value="ECO:0007669"/>
    <property type="project" value="TreeGrafter"/>
</dbReference>
<dbReference type="GO" id="GO:0007018">
    <property type="term" value="P:microtubule-based movement"/>
    <property type="evidence" value="ECO:0007669"/>
    <property type="project" value="TreeGrafter"/>
</dbReference>
<name>A0A9P6YGV9_RHIOR</name>
<dbReference type="PANTHER" id="PTHR21255:SF4">
    <property type="entry name" value="DYNEIN LIGHT CHAIN TCTEX-TYPE"/>
    <property type="match status" value="1"/>
</dbReference>
<proteinExistence type="predicted"/>
<dbReference type="InterPro" id="IPR038586">
    <property type="entry name" value="Tctex-1-like_sf"/>
</dbReference>
<dbReference type="Gene3D" id="3.30.1140.40">
    <property type="entry name" value="Tctex-1"/>
    <property type="match status" value="1"/>
</dbReference>
<dbReference type="PANTHER" id="PTHR21255">
    <property type="entry name" value="T-COMPLEX-ASSOCIATED-TESTIS-EXPRESSED 1/ DYNEIN LIGHT CHAIN"/>
    <property type="match status" value="1"/>
</dbReference>
<dbReference type="GO" id="GO:0045505">
    <property type="term" value="F:dynein intermediate chain binding"/>
    <property type="evidence" value="ECO:0007669"/>
    <property type="project" value="TreeGrafter"/>
</dbReference>
<dbReference type="InterPro" id="IPR005334">
    <property type="entry name" value="Tctex-1-like"/>
</dbReference>
<comment type="caution">
    <text evidence="1">The sequence shown here is derived from an EMBL/GenBank/DDBJ whole genome shotgun (WGS) entry which is preliminary data.</text>
</comment>
<dbReference type="Pfam" id="PF03645">
    <property type="entry name" value="Tctex-1"/>
    <property type="match status" value="1"/>
</dbReference>
<dbReference type="OrthoDB" id="10059120at2759"/>
<dbReference type="CDD" id="cd21455">
    <property type="entry name" value="DLC-like_DYNLT1_DYNLT3"/>
    <property type="match status" value="1"/>
</dbReference>
<evidence type="ECO:0000313" key="1">
    <source>
        <dbReference type="EMBL" id="KAG1547585.1"/>
    </source>
</evidence>